<evidence type="ECO:0000256" key="4">
    <source>
        <dbReference type="ARBA" id="ARBA00022670"/>
    </source>
</evidence>
<feature type="domain" description="Peptidase M14" evidence="11">
    <location>
        <begin position="14"/>
        <end position="298"/>
    </location>
</feature>
<dbReference type="GO" id="GO:0006508">
    <property type="term" value="P:proteolysis"/>
    <property type="evidence" value="ECO:0007669"/>
    <property type="project" value="UniProtKB-KW"/>
</dbReference>
<dbReference type="Proteomes" id="UP000288716">
    <property type="component" value="Unassembled WGS sequence"/>
</dbReference>
<comment type="similarity">
    <text evidence="2 10">Belongs to the peptidase M14 family.</text>
</comment>
<dbReference type="OrthoDB" id="6416026at2759"/>
<proteinExistence type="inferred from homology"/>
<comment type="caution">
    <text evidence="12">The sequence shown here is derived from an EMBL/GenBank/DDBJ whole genome shotgun (WGS) entry which is preliminary data.</text>
</comment>
<keyword evidence="9" id="KW-0482">Metalloprotease</keyword>
<sequence length="298" mass="34586">TKRSFAIGGFSLEVYHTFEEIVNFTKKIGNHYKIAKYVEIGKTNDGLPLIVIQINESQKNIPKKLRNVSYKPIVMIECGIHAREWISTATCLWIMNDLLKNKSPLLQKYEFHLLPVFNAEGYVYSWTRNRAWRKSRSKNGNLTSNCYGSDINRNFDVEFCQNGASKEMCDSDYCGKKAFSEKESQLLRDYVLRIKNKLSAYFSLHNFGQFWMYPYAYTDIPPKNVKTLVRMHLYLSLFRKDKSSGSSVDWVYKNTDCKIVFAVELRDKGGYGFRLPEKYIKPTATEAWAGIQAVLNNM</sequence>
<feature type="non-terminal residue" evidence="12">
    <location>
        <position position="1"/>
    </location>
</feature>
<dbReference type="SMART" id="SM00631">
    <property type="entry name" value="Zn_pept"/>
    <property type="match status" value="1"/>
</dbReference>
<evidence type="ECO:0000256" key="5">
    <source>
        <dbReference type="ARBA" id="ARBA00022723"/>
    </source>
</evidence>
<dbReference type="VEuPathDB" id="VectorBase:LDEU008786"/>
<dbReference type="AlphaFoldDB" id="A0A443S6Z2"/>
<dbReference type="EMBL" id="NCKV01006825">
    <property type="protein sequence ID" value="RWS23254.1"/>
    <property type="molecule type" value="Genomic_DNA"/>
</dbReference>
<organism evidence="12 13">
    <name type="scientific">Leptotrombidium deliense</name>
    <dbReference type="NCBI Taxonomy" id="299467"/>
    <lineage>
        <taxon>Eukaryota</taxon>
        <taxon>Metazoa</taxon>
        <taxon>Ecdysozoa</taxon>
        <taxon>Arthropoda</taxon>
        <taxon>Chelicerata</taxon>
        <taxon>Arachnida</taxon>
        <taxon>Acari</taxon>
        <taxon>Acariformes</taxon>
        <taxon>Trombidiformes</taxon>
        <taxon>Prostigmata</taxon>
        <taxon>Anystina</taxon>
        <taxon>Parasitengona</taxon>
        <taxon>Trombiculoidea</taxon>
        <taxon>Trombiculidae</taxon>
        <taxon>Leptotrombidium</taxon>
    </lineage>
</organism>
<keyword evidence="8" id="KW-0862">Zinc</keyword>
<dbReference type="PANTHER" id="PTHR11705">
    <property type="entry name" value="PROTEASE FAMILY M14 CARBOXYPEPTIDASE A,B"/>
    <property type="match status" value="1"/>
</dbReference>
<keyword evidence="6" id="KW-0732">Signal</keyword>
<keyword evidence="4" id="KW-0645">Protease</keyword>
<dbReference type="Pfam" id="PF00246">
    <property type="entry name" value="Peptidase_M14"/>
    <property type="match status" value="2"/>
</dbReference>
<keyword evidence="5" id="KW-0479">Metal-binding</keyword>
<dbReference type="Gene3D" id="3.40.630.10">
    <property type="entry name" value="Zn peptidases"/>
    <property type="match status" value="1"/>
</dbReference>
<dbReference type="GO" id="GO:0005615">
    <property type="term" value="C:extracellular space"/>
    <property type="evidence" value="ECO:0007669"/>
    <property type="project" value="TreeGrafter"/>
</dbReference>
<evidence type="ECO:0000256" key="7">
    <source>
        <dbReference type="ARBA" id="ARBA00022801"/>
    </source>
</evidence>
<dbReference type="InterPro" id="IPR057246">
    <property type="entry name" value="CARBOXYPEPT_ZN_1"/>
</dbReference>
<evidence type="ECO:0000256" key="10">
    <source>
        <dbReference type="PROSITE-ProRule" id="PRU01379"/>
    </source>
</evidence>
<evidence type="ECO:0000256" key="6">
    <source>
        <dbReference type="ARBA" id="ARBA00022729"/>
    </source>
</evidence>
<dbReference type="GO" id="GO:0008270">
    <property type="term" value="F:zinc ion binding"/>
    <property type="evidence" value="ECO:0007669"/>
    <property type="project" value="InterPro"/>
</dbReference>
<gene>
    <name evidence="12" type="ORF">B4U80_05969</name>
</gene>
<dbReference type="PANTHER" id="PTHR11705:SF140">
    <property type="entry name" value="FI02848P-RELATED"/>
    <property type="match status" value="1"/>
</dbReference>
<evidence type="ECO:0000259" key="11">
    <source>
        <dbReference type="PROSITE" id="PS52035"/>
    </source>
</evidence>
<keyword evidence="7" id="KW-0378">Hydrolase</keyword>
<evidence type="ECO:0000256" key="1">
    <source>
        <dbReference type="ARBA" id="ARBA00001947"/>
    </source>
</evidence>
<reference evidence="12 13" key="1">
    <citation type="journal article" date="2018" name="Gigascience">
        <title>Genomes of trombidid mites reveal novel predicted allergens and laterally-transferred genes associated with secondary metabolism.</title>
        <authorList>
            <person name="Dong X."/>
            <person name="Chaisiri K."/>
            <person name="Xia D."/>
            <person name="Armstrong S.D."/>
            <person name="Fang Y."/>
            <person name="Donnelly M.J."/>
            <person name="Kadowaki T."/>
            <person name="McGarry J.W."/>
            <person name="Darby A.C."/>
            <person name="Makepeace B.L."/>
        </authorList>
    </citation>
    <scope>NUCLEOTIDE SEQUENCE [LARGE SCALE GENOMIC DNA]</scope>
    <source>
        <strain evidence="12">UoL-UT</strain>
    </source>
</reference>
<dbReference type="SUPFAM" id="SSF53187">
    <property type="entry name" value="Zn-dependent exopeptidases"/>
    <property type="match status" value="1"/>
</dbReference>
<name>A0A443S6Z2_9ACAR</name>
<accession>A0A443S6Z2</accession>
<keyword evidence="3 12" id="KW-0121">Carboxypeptidase</keyword>
<dbReference type="PROSITE" id="PS00132">
    <property type="entry name" value="CARBOXYPEPT_ZN_1"/>
    <property type="match status" value="1"/>
</dbReference>
<protein>
    <submittedName>
        <fullName evidence="12">Carboxypeptidase B-like protein</fullName>
    </submittedName>
</protein>
<evidence type="ECO:0000256" key="9">
    <source>
        <dbReference type="ARBA" id="ARBA00023049"/>
    </source>
</evidence>
<evidence type="ECO:0000256" key="2">
    <source>
        <dbReference type="ARBA" id="ARBA00005988"/>
    </source>
</evidence>
<dbReference type="PRINTS" id="PR00765">
    <property type="entry name" value="CRBOXYPTASEA"/>
</dbReference>
<evidence type="ECO:0000313" key="12">
    <source>
        <dbReference type="EMBL" id="RWS23254.1"/>
    </source>
</evidence>
<evidence type="ECO:0000256" key="3">
    <source>
        <dbReference type="ARBA" id="ARBA00022645"/>
    </source>
</evidence>
<dbReference type="FunFam" id="3.40.630.10:FF:000084">
    <property type="entry name" value="Carboxypeptidase B2"/>
    <property type="match status" value="1"/>
</dbReference>
<comment type="cofactor">
    <cofactor evidence="1">
        <name>Zn(2+)</name>
        <dbReference type="ChEBI" id="CHEBI:29105"/>
    </cofactor>
</comment>
<evidence type="ECO:0000256" key="8">
    <source>
        <dbReference type="ARBA" id="ARBA00022833"/>
    </source>
</evidence>
<keyword evidence="13" id="KW-1185">Reference proteome</keyword>
<dbReference type="PROSITE" id="PS52035">
    <property type="entry name" value="PEPTIDASE_M14"/>
    <property type="match status" value="1"/>
</dbReference>
<dbReference type="InterPro" id="IPR000834">
    <property type="entry name" value="Peptidase_M14"/>
</dbReference>
<feature type="active site" description="Proton donor/acceptor" evidence="10">
    <location>
        <position position="264"/>
    </location>
</feature>
<dbReference type="GO" id="GO:0004181">
    <property type="term" value="F:metallocarboxypeptidase activity"/>
    <property type="evidence" value="ECO:0007669"/>
    <property type="project" value="InterPro"/>
</dbReference>
<evidence type="ECO:0000313" key="13">
    <source>
        <dbReference type="Proteomes" id="UP000288716"/>
    </source>
</evidence>